<accession>A0A3N6PK66</accession>
<proteinExistence type="predicted"/>
<comment type="caution">
    <text evidence="1">The sequence shown here is derived from an EMBL/GenBank/DDBJ whole genome shotgun (WGS) entry which is preliminary data.</text>
</comment>
<reference evidence="1 2" key="1">
    <citation type="journal article" date="2018" name="ACS Chem. Biol.">
        <title>Ketoreductase domain dysfunction expands chemodiversity: malyngamide biosynthesis in the cyanobacterium Okeania hirsuta.</title>
        <authorList>
            <person name="Moss N.A."/>
            <person name="Leao T."/>
            <person name="Rankin M."/>
            <person name="McCullough T.M."/>
            <person name="Qu P."/>
            <person name="Korobeynikov A."/>
            <person name="Smith J.L."/>
            <person name="Gerwick L."/>
            <person name="Gerwick W.H."/>
        </authorList>
    </citation>
    <scope>NUCLEOTIDE SEQUENCE [LARGE SCALE GENOMIC DNA]</scope>
    <source>
        <strain evidence="1 2">PAB10Feb10-1</strain>
    </source>
</reference>
<evidence type="ECO:0000313" key="1">
    <source>
        <dbReference type="EMBL" id="RQH27681.1"/>
    </source>
</evidence>
<sequence length="74" mass="8563">MRNGIISSSLFTPDYSVVIYKYSTGNDIIHQKILIIYLKIFDQKIRSIASPFKGMKKNQVQYFKSLTLTRGTDK</sequence>
<organism evidence="1 2">
    <name type="scientific">Okeania hirsuta</name>
    <dbReference type="NCBI Taxonomy" id="1458930"/>
    <lineage>
        <taxon>Bacteria</taxon>
        <taxon>Bacillati</taxon>
        <taxon>Cyanobacteriota</taxon>
        <taxon>Cyanophyceae</taxon>
        <taxon>Oscillatoriophycideae</taxon>
        <taxon>Oscillatoriales</taxon>
        <taxon>Microcoleaceae</taxon>
        <taxon>Okeania</taxon>
    </lineage>
</organism>
<gene>
    <name evidence="1" type="ORF">D5R40_26700</name>
</gene>
<protein>
    <submittedName>
        <fullName evidence="1">Uncharacterized protein</fullName>
    </submittedName>
</protein>
<dbReference type="AlphaFoldDB" id="A0A3N6PK66"/>
<dbReference type="Proteomes" id="UP000269154">
    <property type="component" value="Unassembled WGS sequence"/>
</dbReference>
<evidence type="ECO:0000313" key="2">
    <source>
        <dbReference type="Proteomes" id="UP000269154"/>
    </source>
</evidence>
<dbReference type="EMBL" id="RCBY01000234">
    <property type="protein sequence ID" value="RQH27681.1"/>
    <property type="molecule type" value="Genomic_DNA"/>
</dbReference>
<keyword evidence="2" id="KW-1185">Reference proteome</keyword>
<name>A0A3N6PK66_9CYAN</name>